<protein>
    <submittedName>
        <fullName evidence="1">Uncharacterized protein</fullName>
    </submittedName>
</protein>
<gene>
    <name evidence="1" type="ORF">M8C21_028394</name>
</gene>
<evidence type="ECO:0000313" key="1">
    <source>
        <dbReference type="EMBL" id="KAI7729510.1"/>
    </source>
</evidence>
<dbReference type="AlphaFoldDB" id="A0AAD5BU43"/>
<reference evidence="1" key="1">
    <citation type="submission" date="2022-06" db="EMBL/GenBank/DDBJ databases">
        <title>Uncovering the hologenomic basis of an extraordinary plant invasion.</title>
        <authorList>
            <person name="Bieker V.C."/>
            <person name="Martin M.D."/>
            <person name="Gilbert T."/>
            <person name="Hodgins K."/>
            <person name="Battlay P."/>
            <person name="Petersen B."/>
            <person name="Wilson J."/>
        </authorList>
    </citation>
    <scope>NUCLEOTIDE SEQUENCE</scope>
    <source>
        <strain evidence="1">AA19_3_7</strain>
        <tissue evidence="1">Leaf</tissue>
    </source>
</reference>
<sequence>MDEASDTEQFIIIYLIAHMSAIRSHNFEDELIIAKEDLGKIKKQYKYGYFCNYLPVTNSVLSYFDDIEMFSKFSYKLTKAMIIVYHILSRRIGLETTMINYYCYKTSSYFIFVTFS</sequence>
<proteinExistence type="predicted"/>
<organism evidence="1 2">
    <name type="scientific">Ambrosia artemisiifolia</name>
    <name type="common">Common ragweed</name>
    <dbReference type="NCBI Taxonomy" id="4212"/>
    <lineage>
        <taxon>Eukaryota</taxon>
        <taxon>Viridiplantae</taxon>
        <taxon>Streptophyta</taxon>
        <taxon>Embryophyta</taxon>
        <taxon>Tracheophyta</taxon>
        <taxon>Spermatophyta</taxon>
        <taxon>Magnoliopsida</taxon>
        <taxon>eudicotyledons</taxon>
        <taxon>Gunneridae</taxon>
        <taxon>Pentapetalae</taxon>
        <taxon>asterids</taxon>
        <taxon>campanulids</taxon>
        <taxon>Asterales</taxon>
        <taxon>Asteraceae</taxon>
        <taxon>Asteroideae</taxon>
        <taxon>Heliantheae alliance</taxon>
        <taxon>Heliantheae</taxon>
        <taxon>Ambrosia</taxon>
    </lineage>
</organism>
<evidence type="ECO:0000313" key="2">
    <source>
        <dbReference type="Proteomes" id="UP001206925"/>
    </source>
</evidence>
<dbReference type="EMBL" id="JAMZMK010010986">
    <property type="protein sequence ID" value="KAI7729510.1"/>
    <property type="molecule type" value="Genomic_DNA"/>
</dbReference>
<keyword evidence="2" id="KW-1185">Reference proteome</keyword>
<name>A0AAD5BU43_AMBAR</name>
<dbReference type="Proteomes" id="UP001206925">
    <property type="component" value="Unassembled WGS sequence"/>
</dbReference>
<comment type="caution">
    <text evidence="1">The sequence shown here is derived from an EMBL/GenBank/DDBJ whole genome shotgun (WGS) entry which is preliminary data.</text>
</comment>
<accession>A0AAD5BU43</accession>